<evidence type="ECO:0000259" key="9">
    <source>
        <dbReference type="Pfam" id="PF07731"/>
    </source>
</evidence>
<evidence type="ECO:0000256" key="7">
    <source>
        <dbReference type="SAM" id="SignalP"/>
    </source>
</evidence>
<evidence type="ECO:0008006" key="13">
    <source>
        <dbReference type="Google" id="ProtNLM"/>
    </source>
</evidence>
<keyword evidence="4" id="KW-0560">Oxidoreductase</keyword>
<dbReference type="GO" id="GO:0005507">
    <property type="term" value="F:copper ion binding"/>
    <property type="evidence" value="ECO:0007669"/>
    <property type="project" value="InterPro"/>
</dbReference>
<dbReference type="PROSITE" id="PS00080">
    <property type="entry name" value="MULTICOPPER_OXIDASE2"/>
    <property type="match status" value="1"/>
</dbReference>
<comment type="caution">
    <text evidence="11">The sequence shown here is derived from an EMBL/GenBank/DDBJ whole genome shotgun (WGS) entry which is preliminary data.</text>
</comment>
<dbReference type="Proteomes" id="UP000258309">
    <property type="component" value="Unassembled WGS sequence"/>
</dbReference>
<dbReference type="SUPFAM" id="SSF49503">
    <property type="entry name" value="Cupredoxins"/>
    <property type="match status" value="3"/>
</dbReference>
<dbReference type="CDD" id="cd13876">
    <property type="entry name" value="CuRO_2_Abr2_like"/>
    <property type="match status" value="1"/>
</dbReference>
<dbReference type="InterPro" id="IPR008972">
    <property type="entry name" value="Cupredoxin"/>
</dbReference>
<gene>
    <name evidence="11" type="ORF">B7463_g4119</name>
</gene>
<evidence type="ECO:0000256" key="1">
    <source>
        <dbReference type="ARBA" id="ARBA00010609"/>
    </source>
</evidence>
<evidence type="ECO:0000256" key="2">
    <source>
        <dbReference type="ARBA" id="ARBA00022723"/>
    </source>
</evidence>
<evidence type="ECO:0000313" key="12">
    <source>
        <dbReference type="Proteomes" id="UP000258309"/>
    </source>
</evidence>
<comment type="similarity">
    <text evidence="1">Belongs to the multicopper oxidase family.</text>
</comment>
<evidence type="ECO:0000256" key="5">
    <source>
        <dbReference type="ARBA" id="ARBA00023008"/>
    </source>
</evidence>
<feature type="domain" description="Plastocyanin-like" evidence="9">
    <location>
        <begin position="480"/>
        <end position="604"/>
    </location>
</feature>
<evidence type="ECO:0000256" key="3">
    <source>
        <dbReference type="ARBA" id="ARBA00022729"/>
    </source>
</evidence>
<dbReference type="EMBL" id="NCSJ02000059">
    <property type="protein sequence ID" value="RFU32243.1"/>
    <property type="molecule type" value="Genomic_DNA"/>
</dbReference>
<reference evidence="11 12" key="1">
    <citation type="submission" date="2018-05" db="EMBL/GenBank/DDBJ databases">
        <title>Draft genome sequence of Scytalidium lignicola DSM 105466, a ubiquitous saprotrophic fungus.</title>
        <authorList>
            <person name="Buettner E."/>
            <person name="Gebauer A.M."/>
            <person name="Hofrichter M."/>
            <person name="Liers C."/>
            <person name="Kellner H."/>
        </authorList>
    </citation>
    <scope>NUCLEOTIDE SEQUENCE [LARGE SCALE GENOMIC DNA]</scope>
    <source>
        <strain evidence="11 12">DSM 105466</strain>
    </source>
</reference>
<keyword evidence="12" id="KW-1185">Reference proteome</keyword>
<dbReference type="GO" id="GO:0016491">
    <property type="term" value="F:oxidoreductase activity"/>
    <property type="evidence" value="ECO:0007669"/>
    <property type="project" value="UniProtKB-KW"/>
</dbReference>
<protein>
    <recommendedName>
        <fullName evidence="13">Laccase</fullName>
    </recommendedName>
</protein>
<evidence type="ECO:0000259" key="8">
    <source>
        <dbReference type="Pfam" id="PF00394"/>
    </source>
</evidence>
<dbReference type="InterPro" id="IPR033138">
    <property type="entry name" value="Cu_oxidase_CS"/>
</dbReference>
<feature type="signal peptide" evidence="7">
    <location>
        <begin position="1"/>
        <end position="22"/>
    </location>
</feature>
<proteinExistence type="inferred from homology"/>
<keyword evidence="6" id="KW-0325">Glycoprotein</keyword>
<dbReference type="InterPro" id="IPR002355">
    <property type="entry name" value="Cu_oxidase_Cu_BS"/>
</dbReference>
<dbReference type="PANTHER" id="PTHR11709">
    <property type="entry name" value="MULTI-COPPER OXIDASE"/>
    <property type="match status" value="1"/>
</dbReference>
<keyword evidence="2" id="KW-0479">Metal-binding</keyword>
<name>A0A3E2HGH6_SCYLI</name>
<organism evidence="11 12">
    <name type="scientific">Scytalidium lignicola</name>
    <name type="common">Hyphomycete</name>
    <dbReference type="NCBI Taxonomy" id="5539"/>
    <lineage>
        <taxon>Eukaryota</taxon>
        <taxon>Fungi</taxon>
        <taxon>Dikarya</taxon>
        <taxon>Ascomycota</taxon>
        <taxon>Pezizomycotina</taxon>
        <taxon>Leotiomycetes</taxon>
        <taxon>Leotiomycetes incertae sedis</taxon>
        <taxon>Scytalidium</taxon>
    </lineage>
</organism>
<sequence>MRSFFFISLICGASIWGAAVRATPMVQKKDIGWIWSPPSFKSVQLAITWEEGNPNGNPRKVIKINGQMPGPTLIFDENDEVEITVHNYMPYNTTVHWHGMLQQGTPWSDGVPGLSQRPIEPGQSFAYKFVAYPAGTYWYHAHSRATLLDGLVGALWIKPNSQHATPWSLISSSNQEQKQIATAAASPQFVNIQDWTDFTSWDYLAAEEKSGLDLHCIDSLLINGKGSVYCPGVPYLESQLSPDLKNAFANRSLTDKGCFPFVPATEDIYLPGNPSKIPPHLYSGCIPTSGSKETFSVNPSTGWVSFNIIMAATFHAALFSIDNHDLWVYELDGLYIKPQKVQVIEIFPGARYAVIVKLNQAPGKYTIRIADAGASQVISAFATLEYRGARGAGGANATAMIDYGGNIRSAAANVFNPSTPPLQYPNGPPAQTADTENVLGMGRYHKAWAWTVSGKEIYPQDDSAYFPLLFHPHSPPAYDSKLVVRTNNGTWVDIVYVVAPTLSGVPAPPHAIHKHSSKVYVIGSGQGTWDWGSVEEAIAAAPGQFNLVDPPYRDTVATPRPTGSGDQGGTWTVVRYQVTNPGPWLLHCHIEMHLAGGMAIAMMDGVDKWPTAPLEYALQAGVL</sequence>
<keyword evidence="5" id="KW-0186">Copper</keyword>
<keyword evidence="3 7" id="KW-0732">Signal</keyword>
<evidence type="ECO:0000259" key="10">
    <source>
        <dbReference type="Pfam" id="PF07732"/>
    </source>
</evidence>
<dbReference type="InterPro" id="IPR011707">
    <property type="entry name" value="Cu-oxidase-like_N"/>
</dbReference>
<dbReference type="CDD" id="cd13898">
    <property type="entry name" value="CuRO_3_Abr2_like"/>
    <property type="match status" value="1"/>
</dbReference>
<dbReference type="InterPro" id="IPR045087">
    <property type="entry name" value="Cu-oxidase_fam"/>
</dbReference>
<dbReference type="CDD" id="cd13850">
    <property type="entry name" value="CuRO_1_Abr2_like"/>
    <property type="match status" value="1"/>
</dbReference>
<feature type="domain" description="Plastocyanin-like" evidence="8">
    <location>
        <begin position="190"/>
        <end position="388"/>
    </location>
</feature>
<dbReference type="Gene3D" id="2.60.40.420">
    <property type="entry name" value="Cupredoxins - blue copper proteins"/>
    <property type="match status" value="3"/>
</dbReference>
<dbReference type="FunFam" id="2.60.40.420:FF:000036">
    <property type="entry name" value="L-ascorbate oxidase"/>
    <property type="match status" value="1"/>
</dbReference>
<feature type="non-terminal residue" evidence="11">
    <location>
        <position position="1"/>
    </location>
</feature>
<dbReference type="STRING" id="5539.A0A3E2HGH6"/>
<evidence type="ECO:0000313" key="11">
    <source>
        <dbReference type="EMBL" id="RFU32243.1"/>
    </source>
</evidence>
<dbReference type="InterPro" id="IPR011706">
    <property type="entry name" value="Cu-oxidase_C"/>
</dbReference>
<dbReference type="PROSITE" id="PS00079">
    <property type="entry name" value="MULTICOPPER_OXIDASE1"/>
    <property type="match status" value="1"/>
</dbReference>
<accession>A0A3E2HGH6</accession>
<dbReference type="InterPro" id="IPR001117">
    <property type="entry name" value="Cu-oxidase_2nd"/>
</dbReference>
<feature type="chain" id="PRO_5017752890" description="Laccase" evidence="7">
    <location>
        <begin position="23"/>
        <end position="623"/>
    </location>
</feature>
<dbReference type="Pfam" id="PF00394">
    <property type="entry name" value="Cu-oxidase"/>
    <property type="match status" value="1"/>
</dbReference>
<dbReference type="Pfam" id="PF07731">
    <property type="entry name" value="Cu-oxidase_2"/>
    <property type="match status" value="1"/>
</dbReference>
<evidence type="ECO:0000256" key="4">
    <source>
        <dbReference type="ARBA" id="ARBA00023002"/>
    </source>
</evidence>
<evidence type="ECO:0000256" key="6">
    <source>
        <dbReference type="ARBA" id="ARBA00023180"/>
    </source>
</evidence>
<dbReference type="PANTHER" id="PTHR11709:SF488">
    <property type="entry name" value="LACCASE-RELATED"/>
    <property type="match status" value="1"/>
</dbReference>
<dbReference type="Pfam" id="PF07732">
    <property type="entry name" value="Cu-oxidase_3"/>
    <property type="match status" value="1"/>
</dbReference>
<dbReference type="OMA" id="SLLHCHI"/>
<dbReference type="AlphaFoldDB" id="A0A3E2HGH6"/>
<feature type="domain" description="Plastocyanin-like" evidence="10">
    <location>
        <begin position="47"/>
        <end position="161"/>
    </location>
</feature>
<dbReference type="OrthoDB" id="2121828at2759"/>
<feature type="non-terminal residue" evidence="11">
    <location>
        <position position="623"/>
    </location>
</feature>